<comment type="caution">
    <text evidence="2">The sequence shown here is derived from an EMBL/GenBank/DDBJ whole genome shotgun (WGS) entry which is preliminary data.</text>
</comment>
<proteinExistence type="predicted"/>
<protein>
    <submittedName>
        <fullName evidence="2">Uncharacterized protein</fullName>
    </submittedName>
</protein>
<reference evidence="2" key="1">
    <citation type="submission" date="2023-03" db="EMBL/GenBank/DDBJ databases">
        <title>Massive genome expansion in bonnet fungi (Mycena s.s.) driven by repeated elements and novel gene families across ecological guilds.</title>
        <authorList>
            <consortium name="Lawrence Berkeley National Laboratory"/>
            <person name="Harder C.B."/>
            <person name="Miyauchi S."/>
            <person name="Viragh M."/>
            <person name="Kuo A."/>
            <person name="Thoen E."/>
            <person name="Andreopoulos B."/>
            <person name="Lu D."/>
            <person name="Skrede I."/>
            <person name="Drula E."/>
            <person name="Henrissat B."/>
            <person name="Morin E."/>
            <person name="Kohler A."/>
            <person name="Barry K."/>
            <person name="LaButti K."/>
            <person name="Morin E."/>
            <person name="Salamov A."/>
            <person name="Lipzen A."/>
            <person name="Mereny Z."/>
            <person name="Hegedus B."/>
            <person name="Baldrian P."/>
            <person name="Stursova M."/>
            <person name="Weitz H."/>
            <person name="Taylor A."/>
            <person name="Grigoriev I.V."/>
            <person name="Nagy L.G."/>
            <person name="Martin F."/>
            <person name="Kauserud H."/>
        </authorList>
    </citation>
    <scope>NUCLEOTIDE SEQUENCE</scope>
    <source>
        <strain evidence="2">CBHHK002</strain>
    </source>
</reference>
<dbReference type="AlphaFoldDB" id="A0AAD7AJR4"/>
<dbReference type="Proteomes" id="UP001218218">
    <property type="component" value="Unassembled WGS sequence"/>
</dbReference>
<evidence type="ECO:0000313" key="2">
    <source>
        <dbReference type="EMBL" id="KAJ7360898.1"/>
    </source>
</evidence>
<accession>A0AAD7AJR4</accession>
<sequence length="391" mass="42276">MAPNFFLPTSPLCGNWFPDPVIGHALSPLPLSMRTSTLLESRLYVLVLNYVYAAGTTTSGQSTAFDCSAKHDHYSASAPAIRAAGSTTSEPSTGAVGAFNATDTVNFLTGSEPTAGTDANRESQKVATDAAHKPSDPATSYGMSPFAHNPVAKMQPNPTPNIGAPPAQQPVASSATPPAPSHTAIIPMNTQLSSDSVTEFGTLPQRASPPQSYLDIPHANIQVKKYPSGEIRFFCPNLQTYEQVWISPEAAFQQLRFQGAARIFVNPKGLNELLQVLLPKVLENSPPVPMPKPKPVETGYTPAVRTPKEADKRFMAHDILRALGKTPLDDDCVRVAKQRAMEAPQPCTPLEREHQTVIEISHVLMCFRTRQELIYNVLVNRNQTILATIGS</sequence>
<feature type="compositionally biased region" description="Low complexity" evidence="1">
    <location>
        <begin position="164"/>
        <end position="182"/>
    </location>
</feature>
<feature type="region of interest" description="Disordered" evidence="1">
    <location>
        <begin position="110"/>
        <end position="138"/>
    </location>
</feature>
<name>A0AAD7AJR4_9AGAR</name>
<gene>
    <name evidence="2" type="ORF">DFH08DRAFT_931187</name>
</gene>
<feature type="compositionally biased region" description="Basic and acidic residues" evidence="1">
    <location>
        <begin position="119"/>
        <end position="135"/>
    </location>
</feature>
<feature type="region of interest" description="Disordered" evidence="1">
    <location>
        <begin position="153"/>
        <end position="182"/>
    </location>
</feature>
<evidence type="ECO:0000313" key="3">
    <source>
        <dbReference type="Proteomes" id="UP001218218"/>
    </source>
</evidence>
<organism evidence="2 3">
    <name type="scientific">Mycena albidolilacea</name>
    <dbReference type="NCBI Taxonomy" id="1033008"/>
    <lineage>
        <taxon>Eukaryota</taxon>
        <taxon>Fungi</taxon>
        <taxon>Dikarya</taxon>
        <taxon>Basidiomycota</taxon>
        <taxon>Agaricomycotina</taxon>
        <taxon>Agaricomycetes</taxon>
        <taxon>Agaricomycetidae</taxon>
        <taxon>Agaricales</taxon>
        <taxon>Marasmiineae</taxon>
        <taxon>Mycenaceae</taxon>
        <taxon>Mycena</taxon>
    </lineage>
</organism>
<evidence type="ECO:0000256" key="1">
    <source>
        <dbReference type="SAM" id="MobiDB-lite"/>
    </source>
</evidence>
<keyword evidence="3" id="KW-1185">Reference proteome</keyword>
<dbReference type="EMBL" id="JARIHO010000005">
    <property type="protein sequence ID" value="KAJ7360898.1"/>
    <property type="molecule type" value="Genomic_DNA"/>
</dbReference>